<feature type="compositionally biased region" description="Basic and acidic residues" evidence="1">
    <location>
        <begin position="61"/>
        <end position="74"/>
    </location>
</feature>
<feature type="compositionally biased region" description="Acidic residues" evidence="1">
    <location>
        <begin position="32"/>
        <end position="44"/>
    </location>
</feature>
<proteinExistence type="predicted"/>
<dbReference type="Proteomes" id="UP000663832">
    <property type="component" value="Unassembled WGS sequence"/>
</dbReference>
<dbReference type="AlphaFoldDB" id="A0A815TUU0"/>
<comment type="caution">
    <text evidence="2">The sequence shown here is derived from an EMBL/GenBank/DDBJ whole genome shotgun (WGS) entry which is preliminary data.</text>
</comment>
<evidence type="ECO:0000313" key="2">
    <source>
        <dbReference type="EMBL" id="CAF1507019.1"/>
    </source>
</evidence>
<evidence type="ECO:0000256" key="1">
    <source>
        <dbReference type="SAM" id="MobiDB-lite"/>
    </source>
</evidence>
<evidence type="ECO:0000313" key="3">
    <source>
        <dbReference type="Proteomes" id="UP000663832"/>
    </source>
</evidence>
<keyword evidence="3" id="KW-1185">Reference proteome</keyword>
<gene>
    <name evidence="2" type="ORF">QVE165_LOCUS43870</name>
</gene>
<organism evidence="2 3">
    <name type="scientific">Adineta steineri</name>
    <dbReference type="NCBI Taxonomy" id="433720"/>
    <lineage>
        <taxon>Eukaryota</taxon>
        <taxon>Metazoa</taxon>
        <taxon>Spiralia</taxon>
        <taxon>Gnathifera</taxon>
        <taxon>Rotifera</taxon>
        <taxon>Eurotatoria</taxon>
        <taxon>Bdelloidea</taxon>
        <taxon>Adinetida</taxon>
        <taxon>Adinetidae</taxon>
        <taxon>Adineta</taxon>
    </lineage>
</organism>
<feature type="compositionally biased region" description="Low complexity" evidence="1">
    <location>
        <begin position="11"/>
        <end position="22"/>
    </location>
</feature>
<name>A0A815TUU0_9BILA</name>
<reference evidence="2" key="1">
    <citation type="submission" date="2021-02" db="EMBL/GenBank/DDBJ databases">
        <authorList>
            <person name="Nowell W R."/>
        </authorList>
    </citation>
    <scope>NUCLEOTIDE SEQUENCE</scope>
</reference>
<accession>A0A815TUU0</accession>
<feature type="region of interest" description="Disordered" evidence="1">
    <location>
        <begin position="1"/>
        <end position="82"/>
    </location>
</feature>
<protein>
    <submittedName>
        <fullName evidence="2">Uncharacterized protein</fullName>
    </submittedName>
</protein>
<sequence>MSEEANHTVARAEANANQATADENVRELRKEEEEDVNDDSDDEVVATTGKPERSIAISKPNTDDKDDKVKKEPPEMNIQLQH</sequence>
<dbReference type="EMBL" id="CAJNOM010000574">
    <property type="protein sequence ID" value="CAF1507019.1"/>
    <property type="molecule type" value="Genomic_DNA"/>
</dbReference>